<accession>A0ABQ0Z981</accession>
<dbReference type="Proteomes" id="UP000390335">
    <property type="component" value="Unassembled WGS sequence"/>
</dbReference>
<reference evidence="1 2" key="1">
    <citation type="journal article" date="2020" name="Genome Biol. Evol.">
        <title>Rhizobium dioscoreae sp. nov., a plant growth-promoting bacterium isolated from yam (Dioscorea species).</title>
        <authorList>
            <person name="Ouyabe M."/>
            <person name="Tanaka N."/>
            <person name="Shiwa Y."/>
            <person name="Fujita N."/>
            <person name="Kikuno H."/>
            <person name="Babil P."/>
            <person name="Shiwachi H."/>
        </authorList>
    </citation>
    <scope>NUCLEOTIDE SEQUENCE [LARGE SCALE GENOMIC DNA]</scope>
    <source>
        <strain evidence="1 2">S-93</strain>
    </source>
</reference>
<evidence type="ECO:0000313" key="1">
    <source>
        <dbReference type="EMBL" id="GES52111.1"/>
    </source>
</evidence>
<sequence length="70" mass="7866">MGSIIGGVIPSMIAFNVQVEKSNRSHRLTRVRLSVGDFFDTVSFFGQRFAHPPQGFFVKLLNAYEFVMGL</sequence>
<protein>
    <submittedName>
        <fullName evidence="1">Uncharacterized protein</fullName>
    </submittedName>
</protein>
<keyword evidence="2" id="KW-1185">Reference proteome</keyword>
<gene>
    <name evidence="1" type="ORF">RsS93_47250</name>
</gene>
<dbReference type="EMBL" id="BLAJ01000006">
    <property type="protein sequence ID" value="GES52111.1"/>
    <property type="molecule type" value="Genomic_DNA"/>
</dbReference>
<proteinExistence type="predicted"/>
<name>A0ABQ0Z981_9HYPH</name>
<evidence type="ECO:0000313" key="2">
    <source>
        <dbReference type="Proteomes" id="UP000390335"/>
    </source>
</evidence>
<organism evidence="1 2">
    <name type="scientific">Rhizobium dioscoreae</name>
    <dbReference type="NCBI Taxonomy" id="2653122"/>
    <lineage>
        <taxon>Bacteria</taxon>
        <taxon>Pseudomonadati</taxon>
        <taxon>Pseudomonadota</taxon>
        <taxon>Alphaproteobacteria</taxon>
        <taxon>Hyphomicrobiales</taxon>
        <taxon>Rhizobiaceae</taxon>
        <taxon>Rhizobium/Agrobacterium group</taxon>
        <taxon>Rhizobium</taxon>
    </lineage>
</organism>
<comment type="caution">
    <text evidence="1">The sequence shown here is derived from an EMBL/GenBank/DDBJ whole genome shotgun (WGS) entry which is preliminary data.</text>
</comment>